<accession>A0ABM6AAP9</accession>
<feature type="region of interest" description="Disordered" evidence="1">
    <location>
        <begin position="63"/>
        <end position="186"/>
    </location>
</feature>
<name>A0ABM6AAP9_9BACL</name>
<protein>
    <submittedName>
        <fullName evidence="2">Uncharacterized protein</fullName>
    </submittedName>
</protein>
<feature type="compositionally biased region" description="Basic and acidic residues" evidence="1">
    <location>
        <begin position="140"/>
        <end position="157"/>
    </location>
</feature>
<proteinExistence type="predicted"/>
<feature type="compositionally biased region" description="Basic and acidic residues" evidence="1">
    <location>
        <begin position="93"/>
        <end position="131"/>
    </location>
</feature>
<reference evidence="2 3" key="1">
    <citation type="submission" date="2016-02" db="EMBL/GenBank/DDBJ databases">
        <title>Complete genome sequence of Geobacillus subterraneus KCTC 3922T.</title>
        <authorList>
            <person name="Lee D.-W."/>
            <person name="Lee Y.-J."/>
            <person name="Lee S.-J."/>
            <person name="Park G.-S."/>
            <person name="Lee S.-J."/>
            <person name="Shin J.-H."/>
        </authorList>
    </citation>
    <scope>NUCLEOTIDE SEQUENCE [LARGE SCALE GENOMIC DNA]</scope>
    <source>
        <strain evidence="2 3">KCTC 3922</strain>
    </source>
</reference>
<evidence type="ECO:0000256" key="1">
    <source>
        <dbReference type="SAM" id="MobiDB-lite"/>
    </source>
</evidence>
<dbReference type="Proteomes" id="UP000076226">
    <property type="component" value="Chromosome"/>
</dbReference>
<sequence>MDHIPKLDLQPFRFSPPGPMGWGWMEDGEFFDQLLLGVVEAEEEETDADVPPVLVELAGEGEWQEAAVPLPPIVEHKKETRSSAPKKEKRLKRREEASQSERSKRREEASQSERPKRQAKAARDEQSEPSEKPAAVSRPKQHEPAEQEREKPSERRMAVSFAISSARIPQPKAVGTHKKGNVFTIG</sequence>
<evidence type="ECO:0000313" key="3">
    <source>
        <dbReference type="Proteomes" id="UP000076226"/>
    </source>
</evidence>
<organism evidence="2 3">
    <name type="scientific">Geobacillus subterraneus</name>
    <dbReference type="NCBI Taxonomy" id="129338"/>
    <lineage>
        <taxon>Bacteria</taxon>
        <taxon>Bacillati</taxon>
        <taxon>Bacillota</taxon>
        <taxon>Bacilli</taxon>
        <taxon>Bacillales</taxon>
        <taxon>Anoxybacillaceae</taxon>
        <taxon>Geobacillus</taxon>
    </lineage>
</organism>
<dbReference type="RefSeq" id="WP_063165594.1">
    <property type="nucleotide sequence ID" value="NZ_CP014342.1"/>
</dbReference>
<gene>
    <name evidence="2" type="ORF">GS3922_05930</name>
</gene>
<evidence type="ECO:0000313" key="2">
    <source>
        <dbReference type="EMBL" id="AMX83255.1"/>
    </source>
</evidence>
<dbReference type="EMBL" id="CP014342">
    <property type="protein sequence ID" value="AMX83255.1"/>
    <property type="molecule type" value="Genomic_DNA"/>
</dbReference>
<keyword evidence="3" id="KW-1185">Reference proteome</keyword>
<dbReference type="GeneID" id="32408034"/>